<name>A0A4Q4N3I7_ALTAL</name>
<comment type="caution">
    <text evidence="2">The sequence shown here is derived from an EMBL/GenBank/DDBJ whole genome shotgun (WGS) entry which is preliminary data.</text>
</comment>
<evidence type="ECO:0008006" key="4">
    <source>
        <dbReference type="Google" id="ProtNLM"/>
    </source>
</evidence>
<accession>A0A4Q4N3I7</accession>
<evidence type="ECO:0000313" key="3">
    <source>
        <dbReference type="Proteomes" id="UP000291422"/>
    </source>
</evidence>
<reference evidence="3" key="1">
    <citation type="journal article" date="2019" name="bioRxiv">
        <title>Genomics, evolutionary history and diagnostics of the Alternaria alternata species group including apple and Asian pear pathotypes.</title>
        <authorList>
            <person name="Armitage A.D."/>
            <person name="Cockerton H.M."/>
            <person name="Sreenivasaprasad S."/>
            <person name="Woodhall J.W."/>
            <person name="Lane C.R."/>
            <person name="Harrison R.J."/>
            <person name="Clarkson J.P."/>
        </authorList>
    </citation>
    <scope>NUCLEOTIDE SEQUENCE [LARGE SCALE GENOMIC DNA]</scope>
    <source>
        <strain evidence="3">FERA 1177</strain>
    </source>
</reference>
<dbReference type="EMBL" id="PDXD01000043">
    <property type="protein sequence ID" value="RYN70134.1"/>
    <property type="molecule type" value="Genomic_DNA"/>
</dbReference>
<dbReference type="Proteomes" id="UP000291422">
    <property type="component" value="Unassembled WGS sequence"/>
</dbReference>
<proteinExistence type="predicted"/>
<dbReference type="AlphaFoldDB" id="A0A4Q4N3I7"/>
<sequence>MTTASFLALSLGAAELAARPALCADPPTHDCCNSRFRTPGADPYAIGPAVFFSAIVGRNALTPCLCGCSRAMPQDARACSIKLLQYCKIKAQAPAVHAQPEGINRLVFLDT</sequence>
<protein>
    <recommendedName>
        <fullName evidence="4">Extracellular membrane protein CFEM domain-containing protein</fullName>
    </recommendedName>
</protein>
<organism evidence="2 3">
    <name type="scientific">Alternaria alternata</name>
    <name type="common">Alternaria rot fungus</name>
    <name type="synonym">Torula alternata</name>
    <dbReference type="NCBI Taxonomy" id="5599"/>
    <lineage>
        <taxon>Eukaryota</taxon>
        <taxon>Fungi</taxon>
        <taxon>Dikarya</taxon>
        <taxon>Ascomycota</taxon>
        <taxon>Pezizomycotina</taxon>
        <taxon>Dothideomycetes</taxon>
        <taxon>Pleosporomycetidae</taxon>
        <taxon>Pleosporales</taxon>
        <taxon>Pleosporineae</taxon>
        <taxon>Pleosporaceae</taxon>
        <taxon>Alternaria</taxon>
        <taxon>Alternaria sect. Alternaria</taxon>
        <taxon>Alternaria alternata complex</taxon>
    </lineage>
</organism>
<gene>
    <name evidence="2" type="ORF">AA0117_g10804</name>
</gene>
<feature type="chain" id="PRO_5020246866" description="Extracellular membrane protein CFEM domain-containing protein" evidence="1">
    <location>
        <begin position="24"/>
        <end position="111"/>
    </location>
</feature>
<feature type="signal peptide" evidence="1">
    <location>
        <begin position="1"/>
        <end position="23"/>
    </location>
</feature>
<keyword evidence="1" id="KW-0732">Signal</keyword>
<evidence type="ECO:0000256" key="1">
    <source>
        <dbReference type="SAM" id="SignalP"/>
    </source>
</evidence>
<evidence type="ECO:0000313" key="2">
    <source>
        <dbReference type="EMBL" id="RYN70134.1"/>
    </source>
</evidence>